<keyword evidence="2" id="KW-1185">Reference proteome</keyword>
<sequence>MKCPEIPMARWFGRVDVMVARVPEGVREVGRLQVNLVVANVLVNGGWEDGEVYVVFIGWSGPMWEIFRCDDMVWDEGEYKIYKPDLKRLMEKVKMPVGSCMINPSTSLQPHGNIYLL</sequence>
<dbReference type="EMBL" id="CM042047">
    <property type="protein sequence ID" value="KAI3770788.1"/>
    <property type="molecule type" value="Genomic_DNA"/>
</dbReference>
<proteinExistence type="predicted"/>
<evidence type="ECO:0000313" key="2">
    <source>
        <dbReference type="Proteomes" id="UP001055879"/>
    </source>
</evidence>
<evidence type="ECO:0000313" key="1">
    <source>
        <dbReference type="EMBL" id="KAI3770788.1"/>
    </source>
</evidence>
<reference evidence="1 2" key="2">
    <citation type="journal article" date="2022" name="Mol. Ecol. Resour.">
        <title>The genomes of chicory, endive, great burdock and yacon provide insights into Asteraceae paleo-polyploidization history and plant inulin production.</title>
        <authorList>
            <person name="Fan W."/>
            <person name="Wang S."/>
            <person name="Wang H."/>
            <person name="Wang A."/>
            <person name="Jiang F."/>
            <person name="Liu H."/>
            <person name="Zhao H."/>
            <person name="Xu D."/>
            <person name="Zhang Y."/>
        </authorList>
    </citation>
    <scope>NUCLEOTIDE SEQUENCE [LARGE SCALE GENOMIC DNA]</scope>
    <source>
        <strain evidence="2">cv. Niubang</strain>
    </source>
</reference>
<comment type="caution">
    <text evidence="1">The sequence shown here is derived from an EMBL/GenBank/DDBJ whole genome shotgun (WGS) entry which is preliminary data.</text>
</comment>
<name>A0ACB9FIP7_ARCLA</name>
<organism evidence="1 2">
    <name type="scientific">Arctium lappa</name>
    <name type="common">Greater burdock</name>
    <name type="synonym">Lappa major</name>
    <dbReference type="NCBI Taxonomy" id="4217"/>
    <lineage>
        <taxon>Eukaryota</taxon>
        <taxon>Viridiplantae</taxon>
        <taxon>Streptophyta</taxon>
        <taxon>Embryophyta</taxon>
        <taxon>Tracheophyta</taxon>
        <taxon>Spermatophyta</taxon>
        <taxon>Magnoliopsida</taxon>
        <taxon>eudicotyledons</taxon>
        <taxon>Gunneridae</taxon>
        <taxon>Pentapetalae</taxon>
        <taxon>asterids</taxon>
        <taxon>campanulids</taxon>
        <taxon>Asterales</taxon>
        <taxon>Asteraceae</taxon>
        <taxon>Carduoideae</taxon>
        <taxon>Cardueae</taxon>
        <taxon>Arctiinae</taxon>
        <taxon>Arctium</taxon>
    </lineage>
</organism>
<accession>A0ACB9FIP7</accession>
<protein>
    <submittedName>
        <fullName evidence="1">Uncharacterized protein</fullName>
    </submittedName>
</protein>
<reference evidence="2" key="1">
    <citation type="journal article" date="2022" name="Mol. Ecol. Resour.">
        <title>The genomes of chicory, endive, great burdock and yacon provide insights into Asteraceae palaeo-polyploidization history and plant inulin production.</title>
        <authorList>
            <person name="Fan W."/>
            <person name="Wang S."/>
            <person name="Wang H."/>
            <person name="Wang A."/>
            <person name="Jiang F."/>
            <person name="Liu H."/>
            <person name="Zhao H."/>
            <person name="Xu D."/>
            <person name="Zhang Y."/>
        </authorList>
    </citation>
    <scope>NUCLEOTIDE SEQUENCE [LARGE SCALE GENOMIC DNA]</scope>
    <source>
        <strain evidence="2">cv. Niubang</strain>
    </source>
</reference>
<gene>
    <name evidence="1" type="ORF">L6452_01932</name>
</gene>
<dbReference type="Proteomes" id="UP001055879">
    <property type="component" value="Linkage Group LG01"/>
</dbReference>